<keyword evidence="8" id="KW-0436">Ligase</keyword>
<dbReference type="InterPro" id="IPR001660">
    <property type="entry name" value="SAM"/>
</dbReference>
<feature type="region of interest" description="Disordered" evidence="5">
    <location>
        <begin position="92"/>
        <end position="168"/>
    </location>
</feature>
<dbReference type="InterPro" id="IPR001202">
    <property type="entry name" value="WW_dom"/>
</dbReference>
<evidence type="ECO:0000313" key="8">
    <source>
        <dbReference type="EMBL" id="CBJ27893.1"/>
    </source>
</evidence>
<feature type="region of interest" description="Disordered" evidence="5">
    <location>
        <begin position="238"/>
        <end position="266"/>
    </location>
</feature>
<dbReference type="PROSITE" id="PS01159">
    <property type="entry name" value="WW_DOMAIN_1"/>
    <property type="match status" value="7"/>
</dbReference>
<dbReference type="Gene3D" id="1.10.150.50">
    <property type="entry name" value="Transcription Factor, Ets-1"/>
    <property type="match status" value="1"/>
</dbReference>
<feature type="compositionally biased region" description="Low complexity" evidence="5">
    <location>
        <begin position="456"/>
        <end position="470"/>
    </location>
</feature>
<dbReference type="PANTHER" id="PTHR17616">
    <property type="entry name" value="YES-ASSOCIATED PROTEIN YAP1 FAMILY MEMBER"/>
    <property type="match status" value="1"/>
</dbReference>
<dbReference type="InParanoid" id="D7G818"/>
<evidence type="ECO:0000259" key="7">
    <source>
        <dbReference type="PROSITE" id="PS50105"/>
    </source>
</evidence>
<feature type="compositionally biased region" description="Basic and acidic residues" evidence="5">
    <location>
        <begin position="24"/>
        <end position="37"/>
    </location>
</feature>
<proteinExistence type="predicted"/>
<dbReference type="OrthoDB" id="2020426at2759"/>
<dbReference type="EMBL" id="FN649096">
    <property type="protein sequence ID" value="CBJ27893.1"/>
    <property type="molecule type" value="Genomic_DNA"/>
</dbReference>
<evidence type="ECO:0000256" key="2">
    <source>
        <dbReference type="ARBA" id="ARBA00004496"/>
    </source>
</evidence>
<feature type="region of interest" description="Disordered" evidence="5">
    <location>
        <begin position="545"/>
        <end position="573"/>
    </location>
</feature>
<feature type="compositionally biased region" description="Gly residues" evidence="5">
    <location>
        <begin position="127"/>
        <end position="141"/>
    </location>
</feature>
<accession>D7G818</accession>
<dbReference type="GO" id="GO:0035329">
    <property type="term" value="P:hippo signaling"/>
    <property type="evidence" value="ECO:0007669"/>
    <property type="project" value="TreeGrafter"/>
</dbReference>
<dbReference type="SUPFAM" id="SSF51045">
    <property type="entry name" value="WW domain"/>
    <property type="match status" value="8"/>
</dbReference>
<feature type="domain" description="WW" evidence="6">
    <location>
        <begin position="611"/>
        <end position="644"/>
    </location>
</feature>
<dbReference type="STRING" id="2880.D7G818"/>
<evidence type="ECO:0000259" key="6">
    <source>
        <dbReference type="PROSITE" id="PS50020"/>
    </source>
</evidence>
<feature type="region of interest" description="Disordered" evidence="5">
    <location>
        <begin position="749"/>
        <end position="780"/>
    </location>
</feature>
<dbReference type="CDD" id="cd00201">
    <property type="entry name" value="WW"/>
    <property type="match status" value="8"/>
</dbReference>
<dbReference type="Proteomes" id="UP000002630">
    <property type="component" value="Linkage Group LG16"/>
</dbReference>
<feature type="compositionally biased region" description="Polar residues" evidence="5">
    <location>
        <begin position="561"/>
        <end position="573"/>
    </location>
</feature>
<feature type="domain" description="SAM" evidence="7">
    <location>
        <begin position="1352"/>
        <end position="1406"/>
    </location>
</feature>
<dbReference type="SUPFAM" id="SSF47769">
    <property type="entry name" value="SAM/Pointed domain"/>
    <property type="match status" value="1"/>
</dbReference>
<sequence>MPLPATTPGDMENENICPKHGQHPSHDSETHCTREGGDSEPGGSGGAQLESCQGQSLPLWRPLTKTFLKPDWEARDVKGRIVYINHTTRTTQWSKPKFSSKKGVATAEPVASAPSKSAPSKSASGRANGGAAAGPAGGGSKAAGPVTATPTRLRGANFNNSVPGSNLPAPAGVASRAVTTVSSPLPAGWESKIIDGRVVYIDHANQRTSFERPRGQAGGLPQKPRPLSARRQMGVGVDGELVPHSNGAETNLGSSRGSHRSGHLADPIYASNASSAVGDSPLPPGWGRSVTPNGELYYVNHVSKTTTWSRPQWTAGSDGDEESVHGDGARNPESLASIKSGKSTRSRRGEMLGKFAESAEPPLPPGWEERMSAEGKVFYMNHNDKTTHWTRPDPPPVQPDDSPDDDVPPVEREDVQMATGSTANVGAAAATVVLEEVADSSPGRGGFGGGVVTNPRRAPSATVVAAVAAAADDEEEEEASRSVDAPSPTAAAAAARKEEPGASSSGKAAEPIADDDDDAAREGEGGEGAGAGAVSSIVRSGLFGATVVRPGGGGGGGSSGDNSSKTPALNRSGSSVVPLYASKAGGVAGAAAAAAAAAEKSKPELEKPEVDSLPEGWIELKSATGKTYYQNSISKTTQWNRPEPTKAVAALKTATYNSTSSPAVEGAAAEAGWEKVMTADGRPYFQNTITKTTSWQLPEGWVEPGAAAASTEAETTVAGHGSFFKSGGGGSAATVKELGVEAPAETDAVAVAPTPIGRLGGPAASSTRSTPVPKAEAQEAPLPPGWEKLYTEEGVPFWTNHNERTTSWDPPVPAPAPAATPTVVSVVSEVKGMRQESLGAESELFESVDGGGAAEATEAAEAAATGVPVEGTQQVSRNLGADGRPLPEGWEMQTTDQGIPYYVDHLNKRTSWDPPMMSSGGMSVIASELPDIPPAELVPDSADLYMGADLLNRFFGSWMGDAQGKSPLEAARNVIVTYLTGPGLKVTKGRNAPNLQRFLYLSPTNKQVVWATKATSKGKLSKKGLTLDGITELHSEDDGIRVEARGESSPLILKSAAVDTLTSEGATILLGVLLADMTGTMLRLQGVSGGDGSCYYPASFVEDVLAVRRARMEKNAALAAAATTPRQEERSTSSQGQQSVALAEAKDQAGFPQRHRLLPLAARGAFFLLPGSNSAASLTYSDSGESDDEKDAGRAATAAAAAAATAVDGGRAPPPRSSSSSGFVEPSRAASSYTGKPEIATSIAMSAEDEDADCPLPKEEAVPAVAKEDEGAVAAAAAASASAAAAAAAAASAALAAETRADAGVPETAAVVETEEASQPVVNKPAAAVAEEPAAEEEEEEDEETREYRSVLTEMLRPVKMEKYVESFLGSGITLDILPLVERGDLQTEVGIAGAVPQLKIMKAIKTRFPDGI</sequence>
<feature type="domain" description="WW" evidence="6">
    <location>
        <begin position="780"/>
        <end position="813"/>
    </location>
</feature>
<feature type="region of interest" description="Disordered" evidence="5">
    <location>
        <begin position="1313"/>
        <end position="1347"/>
    </location>
</feature>
<dbReference type="InterPro" id="IPR036020">
    <property type="entry name" value="WW_dom_sf"/>
</dbReference>
<dbReference type="Pfam" id="PF07647">
    <property type="entry name" value="SAM_2"/>
    <property type="match status" value="1"/>
</dbReference>
<feature type="region of interest" description="Disordered" evidence="5">
    <location>
        <begin position="1178"/>
        <end position="1236"/>
    </location>
</feature>
<feature type="region of interest" description="Disordered" evidence="5">
    <location>
        <begin position="1"/>
        <end position="56"/>
    </location>
</feature>
<dbReference type="PROSITE" id="PS50105">
    <property type="entry name" value="SAM_DOMAIN"/>
    <property type="match status" value="1"/>
</dbReference>
<comment type="subcellular location">
    <subcellularLocation>
        <location evidence="2">Cytoplasm</location>
    </subcellularLocation>
    <subcellularLocation>
        <location evidence="1">Nucleus</location>
    </subcellularLocation>
</comment>
<dbReference type="InterPro" id="IPR013761">
    <property type="entry name" value="SAM/pointed_sf"/>
</dbReference>
<feature type="compositionally biased region" description="Low complexity" evidence="5">
    <location>
        <begin position="482"/>
        <end position="494"/>
    </location>
</feature>
<feature type="compositionally biased region" description="Low complexity" evidence="5">
    <location>
        <begin position="1194"/>
        <end position="1228"/>
    </location>
</feature>
<feature type="region of interest" description="Disordered" evidence="5">
    <location>
        <begin position="1119"/>
        <end position="1147"/>
    </location>
</feature>
<dbReference type="eggNOG" id="KOG0940">
    <property type="taxonomic scope" value="Eukaryota"/>
</dbReference>
<feature type="compositionally biased region" description="Low complexity" evidence="5">
    <location>
        <begin position="111"/>
        <end position="126"/>
    </location>
</feature>
<feature type="domain" description="WW" evidence="6">
    <location>
        <begin position="280"/>
        <end position="313"/>
    </location>
</feature>
<dbReference type="GO" id="GO:0003713">
    <property type="term" value="F:transcription coactivator activity"/>
    <property type="evidence" value="ECO:0007669"/>
    <property type="project" value="TreeGrafter"/>
</dbReference>
<keyword evidence="9" id="KW-1185">Reference proteome</keyword>
<dbReference type="GO" id="GO:0005737">
    <property type="term" value="C:cytoplasm"/>
    <property type="evidence" value="ECO:0007669"/>
    <property type="project" value="UniProtKB-SubCell"/>
</dbReference>
<evidence type="ECO:0000313" key="9">
    <source>
        <dbReference type="Proteomes" id="UP000002630"/>
    </source>
</evidence>
<organism evidence="8 9">
    <name type="scientific">Ectocarpus siliculosus</name>
    <name type="common">Brown alga</name>
    <name type="synonym">Conferva siliculosa</name>
    <dbReference type="NCBI Taxonomy" id="2880"/>
    <lineage>
        <taxon>Eukaryota</taxon>
        <taxon>Sar</taxon>
        <taxon>Stramenopiles</taxon>
        <taxon>Ochrophyta</taxon>
        <taxon>PX clade</taxon>
        <taxon>Phaeophyceae</taxon>
        <taxon>Ectocarpales</taxon>
        <taxon>Ectocarpaceae</taxon>
        <taxon>Ectocarpus</taxon>
    </lineage>
</organism>
<feature type="compositionally biased region" description="Gly residues" evidence="5">
    <location>
        <begin position="550"/>
        <end position="559"/>
    </location>
</feature>
<dbReference type="CDD" id="cd09487">
    <property type="entry name" value="SAM_superfamily"/>
    <property type="match status" value="1"/>
</dbReference>
<feature type="compositionally biased region" description="Acidic residues" evidence="5">
    <location>
        <begin position="1333"/>
        <end position="1345"/>
    </location>
</feature>
<dbReference type="InterPro" id="IPR051583">
    <property type="entry name" value="YAP1"/>
</dbReference>
<evidence type="ECO:0000256" key="3">
    <source>
        <dbReference type="ARBA" id="ARBA00022490"/>
    </source>
</evidence>
<gene>
    <name evidence="8" type="ORF">Esi_0086_0094</name>
</gene>
<dbReference type="GO" id="GO:0045944">
    <property type="term" value="P:positive regulation of transcription by RNA polymerase II"/>
    <property type="evidence" value="ECO:0007669"/>
    <property type="project" value="TreeGrafter"/>
</dbReference>
<dbReference type="Gene3D" id="2.20.70.10">
    <property type="match status" value="8"/>
</dbReference>
<reference evidence="8 9" key="1">
    <citation type="journal article" date="2010" name="Nature">
        <title>The Ectocarpus genome and the independent evolution of multicellularity in brown algae.</title>
        <authorList>
            <person name="Cock J.M."/>
            <person name="Sterck L."/>
            <person name="Rouze P."/>
            <person name="Scornet D."/>
            <person name="Allen A.E."/>
            <person name="Amoutzias G."/>
            <person name="Anthouard V."/>
            <person name="Artiguenave F."/>
            <person name="Aury J.M."/>
            <person name="Badger J.H."/>
            <person name="Beszteri B."/>
            <person name="Billiau K."/>
            <person name="Bonnet E."/>
            <person name="Bothwell J.H."/>
            <person name="Bowler C."/>
            <person name="Boyen C."/>
            <person name="Brownlee C."/>
            <person name="Carrano C.J."/>
            <person name="Charrier B."/>
            <person name="Cho G.Y."/>
            <person name="Coelho S.M."/>
            <person name="Collen J."/>
            <person name="Corre E."/>
            <person name="Da Silva C."/>
            <person name="Delage L."/>
            <person name="Delaroque N."/>
            <person name="Dittami S.M."/>
            <person name="Doulbeau S."/>
            <person name="Elias M."/>
            <person name="Farnham G."/>
            <person name="Gachon C.M."/>
            <person name="Gschloessl B."/>
            <person name="Heesch S."/>
            <person name="Jabbari K."/>
            <person name="Jubin C."/>
            <person name="Kawai H."/>
            <person name="Kimura K."/>
            <person name="Kloareg B."/>
            <person name="Kupper F.C."/>
            <person name="Lang D."/>
            <person name="Le Bail A."/>
            <person name="Leblanc C."/>
            <person name="Lerouge P."/>
            <person name="Lohr M."/>
            <person name="Lopez P.J."/>
            <person name="Martens C."/>
            <person name="Maumus F."/>
            <person name="Michel G."/>
            <person name="Miranda-Saavedra D."/>
            <person name="Morales J."/>
            <person name="Moreau H."/>
            <person name="Motomura T."/>
            <person name="Nagasato C."/>
            <person name="Napoli C.A."/>
            <person name="Nelson D.R."/>
            <person name="Nyvall-Collen P."/>
            <person name="Peters A.F."/>
            <person name="Pommier C."/>
            <person name="Potin P."/>
            <person name="Poulain J."/>
            <person name="Quesneville H."/>
            <person name="Read B."/>
            <person name="Rensing S.A."/>
            <person name="Ritter A."/>
            <person name="Rousvoal S."/>
            <person name="Samanta M."/>
            <person name="Samson G."/>
            <person name="Schroeder D.C."/>
            <person name="Segurens B."/>
            <person name="Strittmatter M."/>
            <person name="Tonon T."/>
            <person name="Tregear J.W."/>
            <person name="Valentin K."/>
            <person name="von Dassow P."/>
            <person name="Yamagishi T."/>
            <person name="Van de Peer Y."/>
            <person name="Wincker P."/>
        </authorList>
    </citation>
    <scope>NUCLEOTIDE SEQUENCE [LARGE SCALE GENOMIC DNA]</scope>
    <source>
        <strain evidence="9">Ec32 / CCAP1310/4</strain>
    </source>
</reference>
<feature type="region of interest" description="Disordered" evidence="5">
    <location>
        <begin position="437"/>
        <end position="533"/>
    </location>
</feature>
<dbReference type="PANTHER" id="PTHR17616:SF8">
    <property type="entry name" value="TRANSCRIPTIONAL COACTIVATOR YORKIE"/>
    <property type="match status" value="1"/>
</dbReference>
<feature type="region of interest" description="Disordered" evidence="5">
    <location>
        <begin position="309"/>
        <end position="348"/>
    </location>
</feature>
<feature type="domain" description="WW" evidence="6">
    <location>
        <begin position="183"/>
        <end position="215"/>
    </location>
</feature>
<feature type="domain" description="WW" evidence="6">
    <location>
        <begin position="667"/>
        <end position="700"/>
    </location>
</feature>
<keyword evidence="4" id="KW-0539">Nucleus</keyword>
<name>D7G818_ECTSI</name>
<feature type="region of interest" description="Disordered" evidence="5">
    <location>
        <begin position="384"/>
        <end position="423"/>
    </location>
</feature>
<dbReference type="PROSITE" id="PS50020">
    <property type="entry name" value="WW_DOMAIN_2"/>
    <property type="match status" value="8"/>
</dbReference>
<evidence type="ECO:0000256" key="5">
    <source>
        <dbReference type="SAM" id="MobiDB-lite"/>
    </source>
</evidence>
<evidence type="ECO:0000256" key="1">
    <source>
        <dbReference type="ARBA" id="ARBA00004123"/>
    </source>
</evidence>
<dbReference type="GO" id="GO:0005634">
    <property type="term" value="C:nucleus"/>
    <property type="evidence" value="ECO:0007669"/>
    <property type="project" value="UniProtKB-SubCell"/>
</dbReference>
<dbReference type="Pfam" id="PF00397">
    <property type="entry name" value="WW"/>
    <property type="match status" value="7"/>
</dbReference>
<protein>
    <submittedName>
        <fullName evidence="8">Ubiquitin-protein ligase</fullName>
    </submittedName>
</protein>
<feature type="domain" description="WW" evidence="6">
    <location>
        <begin position="361"/>
        <end position="394"/>
    </location>
</feature>
<evidence type="ECO:0000256" key="4">
    <source>
        <dbReference type="ARBA" id="ARBA00023242"/>
    </source>
</evidence>
<dbReference type="EMBL" id="FN649741">
    <property type="protein sequence ID" value="CBJ27893.1"/>
    <property type="molecule type" value="Genomic_DNA"/>
</dbReference>
<keyword evidence="3" id="KW-0963">Cytoplasm</keyword>
<dbReference type="GO" id="GO:0016874">
    <property type="term" value="F:ligase activity"/>
    <property type="evidence" value="ECO:0007669"/>
    <property type="project" value="UniProtKB-KW"/>
</dbReference>
<dbReference type="SMART" id="SM00456">
    <property type="entry name" value="WW"/>
    <property type="match status" value="8"/>
</dbReference>
<feature type="domain" description="WW" evidence="6">
    <location>
        <begin position="884"/>
        <end position="917"/>
    </location>
</feature>
<feature type="domain" description="WW" evidence="6">
    <location>
        <begin position="66"/>
        <end position="98"/>
    </location>
</feature>